<accession>A0ABN9YJ83</accession>
<proteinExistence type="predicted"/>
<evidence type="ECO:0000313" key="3">
    <source>
        <dbReference type="Proteomes" id="UP001189429"/>
    </source>
</evidence>
<protein>
    <submittedName>
        <fullName evidence="2">Uncharacterized protein</fullName>
    </submittedName>
</protein>
<feature type="chain" id="PRO_5045312631" evidence="1">
    <location>
        <begin position="23"/>
        <end position="197"/>
    </location>
</feature>
<sequence length="197" mass="21296">MKPRGAALRALLLAALLDRGAAGELGCGPDEVCAQEDVEAVEEASVDALAVELLQGGRRLLSPRSPAAQADNPRPGYGQWGPYMHDWKAPFPADNICVRCVGGFAMKFNLWNTATNRVSQWSPTMSAQRTECLNVTEAFLEATENNPISPRIYIKGAFDSLMEVAIQTVLYVPGVSVTAEYTCYGSTTSFYCNLADP</sequence>
<reference evidence="2" key="1">
    <citation type="submission" date="2023-10" db="EMBL/GenBank/DDBJ databases">
        <authorList>
            <person name="Chen Y."/>
            <person name="Shah S."/>
            <person name="Dougan E. K."/>
            <person name="Thang M."/>
            <person name="Chan C."/>
        </authorList>
    </citation>
    <scope>NUCLEOTIDE SEQUENCE [LARGE SCALE GENOMIC DNA]</scope>
</reference>
<keyword evidence="1" id="KW-0732">Signal</keyword>
<evidence type="ECO:0000313" key="2">
    <source>
        <dbReference type="EMBL" id="CAK0911778.1"/>
    </source>
</evidence>
<dbReference type="Proteomes" id="UP001189429">
    <property type="component" value="Unassembled WGS sequence"/>
</dbReference>
<dbReference type="EMBL" id="CAUYUJ010022638">
    <property type="protein sequence ID" value="CAK0911778.1"/>
    <property type="molecule type" value="Genomic_DNA"/>
</dbReference>
<name>A0ABN9YJ83_9DINO</name>
<feature type="signal peptide" evidence="1">
    <location>
        <begin position="1"/>
        <end position="22"/>
    </location>
</feature>
<organism evidence="2 3">
    <name type="scientific">Prorocentrum cordatum</name>
    <dbReference type="NCBI Taxonomy" id="2364126"/>
    <lineage>
        <taxon>Eukaryota</taxon>
        <taxon>Sar</taxon>
        <taxon>Alveolata</taxon>
        <taxon>Dinophyceae</taxon>
        <taxon>Prorocentrales</taxon>
        <taxon>Prorocentraceae</taxon>
        <taxon>Prorocentrum</taxon>
    </lineage>
</organism>
<evidence type="ECO:0000256" key="1">
    <source>
        <dbReference type="SAM" id="SignalP"/>
    </source>
</evidence>
<comment type="caution">
    <text evidence="2">The sequence shown here is derived from an EMBL/GenBank/DDBJ whole genome shotgun (WGS) entry which is preliminary data.</text>
</comment>
<keyword evidence="3" id="KW-1185">Reference proteome</keyword>
<gene>
    <name evidence="2" type="ORF">PCOR1329_LOCUS85542</name>
</gene>